<dbReference type="AlphaFoldDB" id="A0A6A4HYJ8"/>
<sequence length="362" mass="39828">MYTKSIHALVSVYDYFYVGQTYAPHASSSIAHSQIYVEHLMPASVTQKFPLVMIHGFGMTATNWLSTPDGGKGWADWFLEKGFEVYLIDQPSRGRSAHQIPIDGPLYMLDTLAVQQMFTAPAKYNLWPSAKLHTQWPGSGVAGDVAFDHFYASVMPSLSNMVEASEKIRDAGAKLLDIIGRPVILITHSQATQFGWLIADVQPSLVKAIVNLDPAGPPFFDSAIFQAPSPSSASPEPPQARKFTPARPYGLTEIPITYSPPISSPSELSVQIYFIHAQQELPARKLINLVNIPELAVTAEASYHSVYDHCSVAFLQQAGVPVEHVKLAEVGIRGNGHMMFLEKNGLEILERVVGPWIERVTT</sequence>
<reference evidence="2" key="1">
    <citation type="journal article" date="2019" name="Environ. Microbiol.">
        <title>Fungal ecological strategies reflected in gene transcription - a case study of two litter decomposers.</title>
        <authorList>
            <person name="Barbi F."/>
            <person name="Kohler A."/>
            <person name="Barry K."/>
            <person name="Baskaran P."/>
            <person name="Daum C."/>
            <person name="Fauchery L."/>
            <person name="Ihrmark K."/>
            <person name="Kuo A."/>
            <person name="LaButti K."/>
            <person name="Lipzen A."/>
            <person name="Morin E."/>
            <person name="Grigoriev I.V."/>
            <person name="Henrissat B."/>
            <person name="Lindahl B."/>
            <person name="Martin F."/>
        </authorList>
    </citation>
    <scope>NUCLEOTIDE SEQUENCE</scope>
    <source>
        <strain evidence="2">JB14</strain>
    </source>
</reference>
<proteinExistence type="predicted"/>
<dbReference type="InterPro" id="IPR050228">
    <property type="entry name" value="Carboxylesterase_BioH"/>
</dbReference>
<name>A0A6A4HYJ8_9AGAR</name>
<dbReference type="EMBL" id="ML769416">
    <property type="protein sequence ID" value="KAE9404482.1"/>
    <property type="molecule type" value="Genomic_DNA"/>
</dbReference>
<protein>
    <submittedName>
        <fullName evidence="2">Alpha/beta-hydrolase</fullName>
    </submittedName>
</protein>
<evidence type="ECO:0000259" key="1">
    <source>
        <dbReference type="Pfam" id="PF12697"/>
    </source>
</evidence>
<dbReference type="PANTHER" id="PTHR43194:SF4">
    <property type="entry name" value="AB HYDROLASE-1 DOMAIN-CONTAINING PROTEIN"/>
    <property type="match status" value="1"/>
</dbReference>
<dbReference type="OrthoDB" id="9978720at2759"/>
<dbReference type="PANTHER" id="PTHR43194">
    <property type="entry name" value="HYDROLASE ALPHA/BETA FOLD FAMILY"/>
    <property type="match status" value="1"/>
</dbReference>
<dbReference type="CDD" id="cd12809">
    <property type="entry name" value="Esterase_713_like-2"/>
    <property type="match status" value="1"/>
</dbReference>
<evidence type="ECO:0000313" key="3">
    <source>
        <dbReference type="Proteomes" id="UP000799118"/>
    </source>
</evidence>
<accession>A0A6A4HYJ8</accession>
<feature type="domain" description="AB hydrolase-1" evidence="1">
    <location>
        <begin position="51"/>
        <end position="343"/>
    </location>
</feature>
<keyword evidence="3" id="KW-1185">Reference proteome</keyword>
<gene>
    <name evidence="2" type="ORF">BT96DRAFT_964204</name>
</gene>
<organism evidence="2 3">
    <name type="scientific">Gymnopus androsaceus JB14</name>
    <dbReference type="NCBI Taxonomy" id="1447944"/>
    <lineage>
        <taxon>Eukaryota</taxon>
        <taxon>Fungi</taxon>
        <taxon>Dikarya</taxon>
        <taxon>Basidiomycota</taxon>
        <taxon>Agaricomycotina</taxon>
        <taxon>Agaricomycetes</taxon>
        <taxon>Agaricomycetidae</taxon>
        <taxon>Agaricales</taxon>
        <taxon>Marasmiineae</taxon>
        <taxon>Omphalotaceae</taxon>
        <taxon>Gymnopus</taxon>
    </lineage>
</organism>
<dbReference type="Pfam" id="PF12697">
    <property type="entry name" value="Abhydrolase_6"/>
    <property type="match status" value="1"/>
</dbReference>
<dbReference type="InterPro" id="IPR029058">
    <property type="entry name" value="AB_hydrolase_fold"/>
</dbReference>
<dbReference type="Proteomes" id="UP000799118">
    <property type="component" value="Unassembled WGS sequence"/>
</dbReference>
<dbReference type="Gene3D" id="3.40.50.1820">
    <property type="entry name" value="alpha/beta hydrolase"/>
    <property type="match status" value="1"/>
</dbReference>
<dbReference type="SUPFAM" id="SSF53474">
    <property type="entry name" value="alpha/beta-Hydrolases"/>
    <property type="match status" value="1"/>
</dbReference>
<evidence type="ECO:0000313" key="2">
    <source>
        <dbReference type="EMBL" id="KAE9404482.1"/>
    </source>
</evidence>
<dbReference type="InterPro" id="IPR000073">
    <property type="entry name" value="AB_hydrolase_1"/>
</dbReference>